<dbReference type="SUPFAM" id="SSF57829">
    <property type="entry name" value="Zn-binding ribosomal proteins"/>
    <property type="match status" value="1"/>
</dbReference>
<gene>
    <name evidence="5" type="ORF">Mia14_0084</name>
</gene>
<dbReference type="Pfam" id="PF01599">
    <property type="entry name" value="Ribosomal_S27"/>
    <property type="match status" value="1"/>
</dbReference>
<evidence type="ECO:0000313" key="5">
    <source>
        <dbReference type="EMBL" id="ASI13427.1"/>
    </source>
</evidence>
<reference evidence="5 6" key="1">
    <citation type="journal article" date="2017" name="Nat. Commun.">
        <title>'ARMAN' archaea depend on association with euryarchaeal host in culture and in situ.</title>
        <authorList>
            <person name="Golyshina O."/>
            <person name="Toshchakov S."/>
            <person name="Makarova K."/>
            <person name="Gavrilov S."/>
            <person name="Korzhenkov A."/>
            <person name="La Cono V."/>
            <person name="Arcadi E."/>
            <person name="Nechitaylo T."/>
            <person name="Ferrer M."/>
            <person name="Kublanov I."/>
            <person name="Wolf Y."/>
            <person name="Yakimov M."/>
            <person name="Golyshin P."/>
            <person name="Slesarev A."/>
            <person name="Kozyavkin S."/>
        </authorList>
    </citation>
    <scope>NUCLEOTIDE SEQUENCE [LARGE SCALE GENOMIC DNA]</scope>
    <source>
        <strain evidence="5 6">Mia14</strain>
    </source>
</reference>
<evidence type="ECO:0000313" key="6">
    <source>
        <dbReference type="Proteomes" id="UP000197679"/>
    </source>
</evidence>
<keyword evidence="6" id="KW-1185">Reference proteome</keyword>
<accession>A0A218NLT3</accession>
<dbReference type="GO" id="GO:0006412">
    <property type="term" value="P:translation"/>
    <property type="evidence" value="ECO:0007669"/>
    <property type="project" value="InterPro"/>
</dbReference>
<dbReference type="EMBL" id="CP019964">
    <property type="protein sequence ID" value="ASI13427.1"/>
    <property type="molecule type" value="Genomic_DNA"/>
</dbReference>
<dbReference type="RefSeq" id="WP_088819596.1">
    <property type="nucleotide sequence ID" value="NZ_CP019964.1"/>
</dbReference>
<dbReference type="NCBIfam" id="NF001669">
    <property type="entry name" value="PRK00432.1"/>
    <property type="match status" value="1"/>
</dbReference>
<dbReference type="GO" id="GO:0003735">
    <property type="term" value="F:structural constituent of ribosome"/>
    <property type="evidence" value="ECO:0007669"/>
    <property type="project" value="InterPro"/>
</dbReference>
<dbReference type="KEGG" id="marh:Mia14_0084"/>
<name>A0A218NLT3_9ARCH</name>
<dbReference type="Gene3D" id="6.20.50.180">
    <property type="match status" value="1"/>
</dbReference>
<dbReference type="InterPro" id="IPR011332">
    <property type="entry name" value="Ribosomal_zn-bd"/>
</dbReference>
<sequence>MANDKENKKFKAYSSGKMCPKCNSKMASHKDRYACGKCGYTEFKHKEGEKKE</sequence>
<dbReference type="SMART" id="SM01402">
    <property type="entry name" value="Ribosomal_S27"/>
    <property type="match status" value="1"/>
</dbReference>
<dbReference type="OrthoDB" id="25142at2157"/>
<keyword evidence="1" id="KW-0862">Zinc</keyword>
<evidence type="ECO:0000256" key="2">
    <source>
        <dbReference type="ARBA" id="ARBA00022980"/>
    </source>
</evidence>
<protein>
    <submittedName>
        <fullName evidence="5">30S ribosomal protein S27ae</fullName>
    </submittedName>
</protein>
<keyword evidence="3" id="KW-0687">Ribonucleoprotein</keyword>
<organism evidence="5 6">
    <name type="scientific">Candidatus Mancarchaeum acidiphilum</name>
    <dbReference type="NCBI Taxonomy" id="1920749"/>
    <lineage>
        <taxon>Archaea</taxon>
        <taxon>Candidatus Micrarchaeota</taxon>
        <taxon>Candidatus Mancarchaeum</taxon>
    </lineage>
</organism>
<dbReference type="AlphaFoldDB" id="A0A218NLT3"/>
<dbReference type="InterPro" id="IPR002906">
    <property type="entry name" value="Ribosomal_eS31"/>
</dbReference>
<keyword evidence="2 5" id="KW-0689">Ribosomal protein</keyword>
<feature type="domain" description="Small ribosomal subunit protein eS31" evidence="4">
    <location>
        <begin position="6"/>
        <end position="41"/>
    </location>
</feature>
<dbReference type="GO" id="GO:1990904">
    <property type="term" value="C:ribonucleoprotein complex"/>
    <property type="evidence" value="ECO:0007669"/>
    <property type="project" value="UniProtKB-KW"/>
</dbReference>
<evidence type="ECO:0000256" key="1">
    <source>
        <dbReference type="ARBA" id="ARBA00022833"/>
    </source>
</evidence>
<dbReference type="GO" id="GO:0005840">
    <property type="term" value="C:ribosome"/>
    <property type="evidence" value="ECO:0007669"/>
    <property type="project" value="UniProtKB-KW"/>
</dbReference>
<dbReference type="Proteomes" id="UP000197679">
    <property type="component" value="Chromosome"/>
</dbReference>
<dbReference type="GeneID" id="33313644"/>
<evidence type="ECO:0000256" key="3">
    <source>
        <dbReference type="ARBA" id="ARBA00023274"/>
    </source>
</evidence>
<evidence type="ECO:0000259" key="4">
    <source>
        <dbReference type="SMART" id="SM01402"/>
    </source>
</evidence>
<proteinExistence type="predicted"/>